<feature type="compositionally biased region" description="Polar residues" evidence="1">
    <location>
        <begin position="294"/>
        <end position="303"/>
    </location>
</feature>
<keyword evidence="2" id="KW-1133">Transmembrane helix</keyword>
<gene>
    <name evidence="3" type="ORF">MBM_05660</name>
</gene>
<evidence type="ECO:0000313" key="4">
    <source>
        <dbReference type="Proteomes" id="UP000006753"/>
    </source>
</evidence>
<dbReference type="OrthoDB" id="5342507at2759"/>
<keyword evidence="2" id="KW-0472">Membrane</keyword>
<feature type="transmembrane region" description="Helical" evidence="2">
    <location>
        <begin position="147"/>
        <end position="169"/>
    </location>
</feature>
<dbReference type="EMBL" id="JH921439">
    <property type="protein sequence ID" value="EKD16366.1"/>
    <property type="molecule type" value="Genomic_DNA"/>
</dbReference>
<dbReference type="eggNOG" id="ENOG502SP9C">
    <property type="taxonomic scope" value="Eukaryota"/>
</dbReference>
<reference evidence="3 4" key="1">
    <citation type="journal article" date="2012" name="BMC Genomics">
        <title>Sequencing the genome of Marssonina brunnea reveals fungus-poplar co-evolution.</title>
        <authorList>
            <person name="Zhu S."/>
            <person name="Cao Y.-Z."/>
            <person name="Jiang C."/>
            <person name="Tan B.-Y."/>
            <person name="Wang Z."/>
            <person name="Feng S."/>
            <person name="Zhang L."/>
            <person name="Su X.-H."/>
            <person name="Brejova B."/>
            <person name="Vinar T."/>
            <person name="Xu M."/>
            <person name="Wang M.-X."/>
            <person name="Zhang S.-G."/>
            <person name="Huang M.-R."/>
            <person name="Wu R."/>
            <person name="Zhou Y."/>
        </authorList>
    </citation>
    <scope>NUCLEOTIDE SEQUENCE [LARGE SCALE GENOMIC DNA]</scope>
    <source>
        <strain evidence="3 4">MB_m1</strain>
    </source>
</reference>
<dbReference type="InParanoid" id="K1WTH2"/>
<dbReference type="OMA" id="WFIRGIQ"/>
<dbReference type="Proteomes" id="UP000006753">
    <property type="component" value="Unassembled WGS sequence"/>
</dbReference>
<evidence type="ECO:0008006" key="5">
    <source>
        <dbReference type="Google" id="ProtNLM"/>
    </source>
</evidence>
<evidence type="ECO:0000256" key="2">
    <source>
        <dbReference type="SAM" id="Phobius"/>
    </source>
</evidence>
<keyword evidence="4" id="KW-1185">Reference proteome</keyword>
<dbReference type="GeneID" id="18761595"/>
<feature type="transmembrane region" description="Helical" evidence="2">
    <location>
        <begin position="15"/>
        <end position="36"/>
    </location>
</feature>
<dbReference type="KEGG" id="mbe:MBM_05660"/>
<evidence type="ECO:0000256" key="1">
    <source>
        <dbReference type="SAM" id="MobiDB-lite"/>
    </source>
</evidence>
<dbReference type="AlphaFoldDB" id="K1WTH2"/>
<keyword evidence="2" id="KW-0812">Transmembrane</keyword>
<dbReference type="HOGENOM" id="CLU_057540_1_0_1"/>
<organism evidence="3 4">
    <name type="scientific">Marssonina brunnea f. sp. multigermtubi (strain MB_m1)</name>
    <name type="common">Marssonina leaf spot fungus</name>
    <dbReference type="NCBI Taxonomy" id="1072389"/>
    <lineage>
        <taxon>Eukaryota</taxon>
        <taxon>Fungi</taxon>
        <taxon>Dikarya</taxon>
        <taxon>Ascomycota</taxon>
        <taxon>Pezizomycotina</taxon>
        <taxon>Leotiomycetes</taxon>
        <taxon>Helotiales</taxon>
        <taxon>Drepanopezizaceae</taxon>
        <taxon>Drepanopeziza</taxon>
    </lineage>
</organism>
<sequence length="303" mass="32328">MAKFGGLALKSTSMFLRFVEFACAAVVLGIFTYYLVTLHNQSIRIPTNVRAVEGISGAAVLYTILAVLFVCCLGGIAIFGFIAVLLDLAFCGAFIYVAYVNRHATDSCSGVVTTPYGQGLIGGEVTGNSDGFTELPSFKTACRLQKAAFAVAIIGLVFFFLSMFVEYGLIRHHKREKAFGPSPHNGYTAGSPKRKFWQRAPKTTTDKHHPDGLPTHATPADMRTSYATDATAIGEPALLSKYGPETYSGVGHQKQQPQVYGSQTTNGYQPPTGTTTMGGPQQTGVAAGDGYVPYSNNSATGNY</sequence>
<name>K1WTH2_MARBU</name>
<feature type="region of interest" description="Disordered" evidence="1">
    <location>
        <begin position="275"/>
        <end position="303"/>
    </location>
</feature>
<protein>
    <recommendedName>
        <fullName evidence="5">MARVEL domain-containing protein</fullName>
    </recommendedName>
</protein>
<proteinExistence type="predicted"/>
<feature type="transmembrane region" description="Helical" evidence="2">
    <location>
        <begin position="57"/>
        <end position="86"/>
    </location>
</feature>
<accession>K1WTH2</accession>
<evidence type="ECO:0000313" key="3">
    <source>
        <dbReference type="EMBL" id="EKD16366.1"/>
    </source>
</evidence>
<feature type="compositionally biased region" description="Low complexity" evidence="1">
    <location>
        <begin position="275"/>
        <end position="284"/>
    </location>
</feature>